<evidence type="ECO:0000313" key="4">
    <source>
        <dbReference type="Proteomes" id="UP001234581"/>
    </source>
</evidence>
<evidence type="ECO:0000256" key="1">
    <source>
        <dbReference type="SAM" id="MobiDB-lite"/>
    </source>
</evidence>
<keyword evidence="4" id="KW-1185">Reference proteome</keyword>
<dbReference type="PANTHER" id="PTHR43591:SF24">
    <property type="entry name" value="2-METHOXY-6-POLYPRENYL-1,4-BENZOQUINOL METHYLASE, MITOCHONDRIAL"/>
    <property type="match status" value="1"/>
</dbReference>
<dbReference type="Pfam" id="PF13649">
    <property type="entry name" value="Methyltransf_25"/>
    <property type="match status" value="1"/>
</dbReference>
<comment type="caution">
    <text evidence="3">The sequence shown here is derived from an EMBL/GenBank/DDBJ whole genome shotgun (WGS) entry which is preliminary data.</text>
</comment>
<dbReference type="PANTHER" id="PTHR43591">
    <property type="entry name" value="METHYLTRANSFERASE"/>
    <property type="match status" value="1"/>
</dbReference>
<dbReference type="RefSeq" id="XP_058343628.1">
    <property type="nucleotide sequence ID" value="XM_058485481.1"/>
</dbReference>
<sequence length="578" mass="66303">MLVGPRDNNNNNNKTSWILNWFSQLAQSGRSSSSSNENAAATEIIPASPPPSDLPPRQQATSVDEDTPPPTPPPERRGSQQTVSTTRTFFSDSDDQYSTLSSARRRSSSERSMLKELWLKARKHHPHYPRFHWPSRNNHHNHHRRHHHHHHQHHLIFDPTLQQQQQQQNELTTHSIPSSCSQRLSYDETMMIRADSSSCQELLHPHNKRHSITSLMSGDRITFASRPASIFCSQPASPMLSRTASRHNDNTSNDTTTTNGDAATMDDLYSRINDDTRENRTHFLPDRWVIKPELVQLALDNGLFCSPFNISSSAGASEKHVLHVGCGDGTWASRVALEYPKWVVMGIDDRLSITHKRHRSPLRPNVRFLRDPEVSLLDMLRRFPNGSYDLVHCRFLILSLSSEQYQELVQECWRICKPGGYVELLEMDMRVYYTRPCTGKVMQLFNSQVIHAMENKSLDPRLARQLNSVVGDLSQPCDSCRLLYHGNYKSLPLGVWGGRLGVMFRDDVRSLFERFRSIVAEKQQQQQHQQQDEYSLAAEDVNPLHTPDSVLEQLDADMDSQRAFMNLHYTYAQKVDCI</sequence>
<dbReference type="SUPFAM" id="SSF53335">
    <property type="entry name" value="S-adenosyl-L-methionine-dependent methyltransferases"/>
    <property type="match status" value="1"/>
</dbReference>
<feature type="compositionally biased region" description="Low complexity" evidence="1">
    <location>
        <begin position="27"/>
        <end position="41"/>
    </location>
</feature>
<dbReference type="InterPro" id="IPR041698">
    <property type="entry name" value="Methyltransf_25"/>
</dbReference>
<proteinExistence type="predicted"/>
<dbReference type="GeneID" id="83212852"/>
<dbReference type="AlphaFoldDB" id="A0AAD7XY22"/>
<dbReference type="Gene3D" id="3.40.50.150">
    <property type="entry name" value="Vaccinia Virus protein VP39"/>
    <property type="match status" value="1"/>
</dbReference>
<evidence type="ECO:0000259" key="2">
    <source>
        <dbReference type="Pfam" id="PF13649"/>
    </source>
</evidence>
<name>A0AAD7XY22_9FUNG</name>
<dbReference type="Proteomes" id="UP001234581">
    <property type="component" value="Unassembled WGS sequence"/>
</dbReference>
<accession>A0AAD7XY22</accession>
<feature type="domain" description="Methyltransferase" evidence="2">
    <location>
        <begin position="321"/>
        <end position="420"/>
    </location>
</feature>
<organism evidence="3 4">
    <name type="scientific">Lichtheimia ornata</name>
    <dbReference type="NCBI Taxonomy" id="688661"/>
    <lineage>
        <taxon>Eukaryota</taxon>
        <taxon>Fungi</taxon>
        <taxon>Fungi incertae sedis</taxon>
        <taxon>Mucoromycota</taxon>
        <taxon>Mucoromycotina</taxon>
        <taxon>Mucoromycetes</taxon>
        <taxon>Mucorales</taxon>
        <taxon>Lichtheimiaceae</taxon>
        <taxon>Lichtheimia</taxon>
    </lineage>
</organism>
<feature type="compositionally biased region" description="Polar residues" evidence="1">
    <location>
        <begin position="234"/>
        <end position="243"/>
    </location>
</feature>
<evidence type="ECO:0000313" key="3">
    <source>
        <dbReference type="EMBL" id="KAJ8658715.1"/>
    </source>
</evidence>
<dbReference type="EMBL" id="JARTCD010000022">
    <property type="protein sequence ID" value="KAJ8658715.1"/>
    <property type="molecule type" value="Genomic_DNA"/>
</dbReference>
<dbReference type="InterPro" id="IPR029063">
    <property type="entry name" value="SAM-dependent_MTases_sf"/>
</dbReference>
<feature type="compositionally biased region" description="Low complexity" evidence="1">
    <location>
        <begin position="250"/>
        <end position="262"/>
    </location>
</feature>
<gene>
    <name evidence="3" type="ORF">O0I10_005439</name>
</gene>
<feature type="region of interest" description="Disordered" evidence="1">
    <location>
        <begin position="234"/>
        <end position="262"/>
    </location>
</feature>
<protein>
    <recommendedName>
        <fullName evidence="2">Methyltransferase domain-containing protein</fullName>
    </recommendedName>
</protein>
<dbReference type="GO" id="GO:0008168">
    <property type="term" value="F:methyltransferase activity"/>
    <property type="evidence" value="ECO:0007669"/>
    <property type="project" value="TreeGrafter"/>
</dbReference>
<reference evidence="3 4" key="1">
    <citation type="submission" date="2023-03" db="EMBL/GenBank/DDBJ databases">
        <title>Genome sequence of Lichtheimia ornata CBS 291.66.</title>
        <authorList>
            <person name="Mohabir J.T."/>
            <person name="Shea T.P."/>
            <person name="Kurbessoian T."/>
            <person name="Berby B."/>
            <person name="Fontaine J."/>
            <person name="Livny J."/>
            <person name="Gnirke A."/>
            <person name="Stajich J.E."/>
            <person name="Cuomo C.A."/>
        </authorList>
    </citation>
    <scope>NUCLEOTIDE SEQUENCE [LARGE SCALE GENOMIC DNA]</scope>
    <source>
        <strain evidence="3">CBS 291.66</strain>
    </source>
</reference>
<feature type="compositionally biased region" description="Polar residues" evidence="1">
    <location>
        <begin position="79"/>
        <end position="91"/>
    </location>
</feature>
<dbReference type="CDD" id="cd02440">
    <property type="entry name" value="AdoMet_MTases"/>
    <property type="match status" value="1"/>
</dbReference>
<feature type="region of interest" description="Disordered" evidence="1">
    <location>
        <begin position="27"/>
        <end position="111"/>
    </location>
</feature>